<keyword evidence="2" id="KW-0186">Copper</keyword>
<dbReference type="AlphaFoldDB" id="A0A8J5HBQ8"/>
<dbReference type="GO" id="GO:0005886">
    <property type="term" value="C:plasma membrane"/>
    <property type="evidence" value="ECO:0007669"/>
    <property type="project" value="TreeGrafter"/>
</dbReference>
<dbReference type="Gene3D" id="2.60.40.420">
    <property type="entry name" value="Cupredoxins - blue copper proteins"/>
    <property type="match status" value="1"/>
</dbReference>
<accession>A0A8J5HBQ8</accession>
<dbReference type="Proteomes" id="UP000734854">
    <property type="component" value="Unassembled WGS sequence"/>
</dbReference>
<evidence type="ECO:0000313" key="6">
    <source>
        <dbReference type="EMBL" id="KAG6513890.1"/>
    </source>
</evidence>
<dbReference type="CDD" id="cd11013">
    <property type="entry name" value="Plantacyanin"/>
    <property type="match status" value="1"/>
</dbReference>
<organism evidence="6 7">
    <name type="scientific">Zingiber officinale</name>
    <name type="common">Ginger</name>
    <name type="synonym">Amomum zingiber</name>
    <dbReference type="NCBI Taxonomy" id="94328"/>
    <lineage>
        <taxon>Eukaryota</taxon>
        <taxon>Viridiplantae</taxon>
        <taxon>Streptophyta</taxon>
        <taxon>Embryophyta</taxon>
        <taxon>Tracheophyta</taxon>
        <taxon>Spermatophyta</taxon>
        <taxon>Magnoliopsida</taxon>
        <taxon>Liliopsida</taxon>
        <taxon>Zingiberales</taxon>
        <taxon>Zingiberaceae</taxon>
        <taxon>Zingiber</taxon>
    </lineage>
</organism>
<gene>
    <name evidence="6" type="ORF">ZIOFF_024227</name>
</gene>
<evidence type="ECO:0000256" key="2">
    <source>
        <dbReference type="ARBA" id="ARBA00023008"/>
    </source>
</evidence>
<dbReference type="GO" id="GO:0009055">
    <property type="term" value="F:electron transfer activity"/>
    <property type="evidence" value="ECO:0007669"/>
    <property type="project" value="InterPro"/>
</dbReference>
<dbReference type="PANTHER" id="PTHR33021:SF513">
    <property type="entry name" value="PUTATIVE, EXPRESSED-RELATED"/>
    <property type="match status" value="1"/>
</dbReference>
<comment type="caution">
    <text evidence="6">The sequence shown here is derived from an EMBL/GenBank/DDBJ whole genome shotgun (WGS) entry which is preliminary data.</text>
</comment>
<dbReference type="PANTHER" id="PTHR33021">
    <property type="entry name" value="BLUE COPPER PROTEIN"/>
    <property type="match status" value="1"/>
</dbReference>
<dbReference type="PROSITE" id="PS51485">
    <property type="entry name" value="PHYTOCYANIN"/>
    <property type="match status" value="1"/>
</dbReference>
<dbReference type="Pfam" id="PF02298">
    <property type="entry name" value="Cu_bind_like"/>
    <property type="match status" value="1"/>
</dbReference>
<sequence length="251" mass="26865">MAYSRSLLKCIPILLFCRRRREMGRQGVNMILGVILITQLFFQEEIEIEAKVLHVREPITVISVKLRKKATGKLIAEGRHTKYLPASSKLGGAASLQALRCTINDDPNFSTHPPKTALGVVAALMAVQGRGSAAAAVAQGLALLCLLLHSDFAGAATYTVGDSRGWTFNTASWPNGKRFRAGDVLVFRYSPSVHNVVTVSASGYNSCSVPIGARTLRSGNDRITLGRGTSYFICGVSGHCQSGMKIAVTAA</sequence>
<evidence type="ECO:0000256" key="3">
    <source>
        <dbReference type="ARBA" id="ARBA00023157"/>
    </source>
</evidence>
<name>A0A8J5HBQ8_ZINOF</name>
<dbReference type="InterPro" id="IPR039391">
    <property type="entry name" value="Phytocyanin-like"/>
</dbReference>
<evidence type="ECO:0000313" key="7">
    <source>
        <dbReference type="Proteomes" id="UP000734854"/>
    </source>
</evidence>
<dbReference type="InterPro" id="IPR003245">
    <property type="entry name" value="Phytocyanin_dom"/>
</dbReference>
<dbReference type="FunFam" id="2.60.40.420:FF:000013">
    <property type="entry name" value="basic blue protein-like"/>
    <property type="match status" value="1"/>
</dbReference>
<dbReference type="InterPro" id="IPR008972">
    <property type="entry name" value="Cupredoxin"/>
</dbReference>
<keyword evidence="3" id="KW-1015">Disulfide bond</keyword>
<dbReference type="GO" id="GO:0046872">
    <property type="term" value="F:metal ion binding"/>
    <property type="evidence" value="ECO:0007669"/>
    <property type="project" value="UniProtKB-KW"/>
</dbReference>
<keyword evidence="7" id="KW-1185">Reference proteome</keyword>
<dbReference type="EMBL" id="JACMSC010000007">
    <property type="protein sequence ID" value="KAG6513890.1"/>
    <property type="molecule type" value="Genomic_DNA"/>
</dbReference>
<dbReference type="Gene3D" id="3.10.129.10">
    <property type="entry name" value="Hotdog Thioesterase"/>
    <property type="match status" value="1"/>
</dbReference>
<dbReference type="SUPFAM" id="SSF49503">
    <property type="entry name" value="Cupredoxins"/>
    <property type="match status" value="1"/>
</dbReference>
<evidence type="ECO:0000259" key="5">
    <source>
        <dbReference type="PROSITE" id="PS51485"/>
    </source>
</evidence>
<reference evidence="6 7" key="1">
    <citation type="submission" date="2020-08" db="EMBL/GenBank/DDBJ databases">
        <title>Plant Genome Project.</title>
        <authorList>
            <person name="Zhang R.-G."/>
        </authorList>
    </citation>
    <scope>NUCLEOTIDE SEQUENCE [LARGE SCALE GENOMIC DNA]</scope>
    <source>
        <tissue evidence="6">Rhizome</tissue>
    </source>
</reference>
<keyword evidence="1" id="KW-0479">Metal-binding</keyword>
<proteinExistence type="predicted"/>
<evidence type="ECO:0000256" key="1">
    <source>
        <dbReference type="ARBA" id="ARBA00022723"/>
    </source>
</evidence>
<feature type="domain" description="Phytocyanin" evidence="5">
    <location>
        <begin position="156"/>
        <end position="251"/>
    </location>
</feature>
<evidence type="ECO:0000256" key="4">
    <source>
        <dbReference type="ARBA" id="ARBA00082491"/>
    </source>
</evidence>
<protein>
    <recommendedName>
        <fullName evidence="4">Plantacyanin</fullName>
    </recommendedName>
</protein>
<dbReference type="InterPro" id="IPR041844">
    <property type="entry name" value="Plantacyanin"/>
</dbReference>